<evidence type="ECO:0000256" key="9">
    <source>
        <dbReference type="PIRSR" id="PIRSR602401-1"/>
    </source>
</evidence>
<dbReference type="PROSITE" id="PS00086">
    <property type="entry name" value="CYTOCHROME_P450"/>
    <property type="match status" value="1"/>
</dbReference>
<protein>
    <submittedName>
        <fullName evidence="12">Cytochrome P450</fullName>
    </submittedName>
</protein>
<dbReference type="InterPro" id="IPR002401">
    <property type="entry name" value="Cyt_P450_E_grp-I"/>
</dbReference>
<evidence type="ECO:0000256" key="3">
    <source>
        <dbReference type="ARBA" id="ARBA00010617"/>
    </source>
</evidence>
<evidence type="ECO:0000256" key="8">
    <source>
        <dbReference type="ARBA" id="ARBA00023033"/>
    </source>
</evidence>
<evidence type="ECO:0000256" key="2">
    <source>
        <dbReference type="ARBA" id="ARBA00005179"/>
    </source>
</evidence>
<evidence type="ECO:0000256" key="4">
    <source>
        <dbReference type="ARBA" id="ARBA00022617"/>
    </source>
</evidence>
<comment type="pathway">
    <text evidence="2">Secondary metabolite biosynthesis.</text>
</comment>
<gene>
    <name evidence="12" type="ORF">FB45DRAFT_846472</name>
</gene>
<evidence type="ECO:0000313" key="13">
    <source>
        <dbReference type="Proteomes" id="UP001221142"/>
    </source>
</evidence>
<dbReference type="PANTHER" id="PTHR46300:SF7">
    <property type="entry name" value="P450, PUTATIVE (EUROFUNG)-RELATED"/>
    <property type="match status" value="1"/>
</dbReference>
<dbReference type="EMBL" id="JARKIF010000047">
    <property type="protein sequence ID" value="KAJ7607903.1"/>
    <property type="molecule type" value="Genomic_DNA"/>
</dbReference>
<keyword evidence="5 9" id="KW-0479">Metal-binding</keyword>
<dbReference type="GO" id="GO:0005506">
    <property type="term" value="F:iron ion binding"/>
    <property type="evidence" value="ECO:0007669"/>
    <property type="project" value="InterPro"/>
</dbReference>
<dbReference type="InterPro" id="IPR050364">
    <property type="entry name" value="Cytochrome_P450_fung"/>
</dbReference>
<keyword evidence="6 10" id="KW-0560">Oxidoreductase</keyword>
<comment type="similarity">
    <text evidence="3 10">Belongs to the cytochrome P450 family.</text>
</comment>
<dbReference type="GO" id="GO:0016705">
    <property type="term" value="F:oxidoreductase activity, acting on paired donors, with incorporation or reduction of molecular oxygen"/>
    <property type="evidence" value="ECO:0007669"/>
    <property type="project" value="InterPro"/>
</dbReference>
<keyword evidence="11" id="KW-0732">Signal</keyword>
<dbReference type="PRINTS" id="PR00385">
    <property type="entry name" value="P450"/>
</dbReference>
<accession>A0AAD7B1M1</accession>
<dbReference type="InterPro" id="IPR001128">
    <property type="entry name" value="Cyt_P450"/>
</dbReference>
<keyword evidence="4 9" id="KW-0349">Heme</keyword>
<name>A0AAD7B1M1_9AGAR</name>
<organism evidence="12 13">
    <name type="scientific">Roridomyces roridus</name>
    <dbReference type="NCBI Taxonomy" id="1738132"/>
    <lineage>
        <taxon>Eukaryota</taxon>
        <taxon>Fungi</taxon>
        <taxon>Dikarya</taxon>
        <taxon>Basidiomycota</taxon>
        <taxon>Agaricomycotina</taxon>
        <taxon>Agaricomycetes</taxon>
        <taxon>Agaricomycetidae</taxon>
        <taxon>Agaricales</taxon>
        <taxon>Marasmiineae</taxon>
        <taxon>Mycenaceae</taxon>
        <taxon>Roridomyces</taxon>
    </lineage>
</organism>
<dbReference type="AlphaFoldDB" id="A0AAD7B1M1"/>
<keyword evidence="8 10" id="KW-0503">Monooxygenase</keyword>
<sequence>MLSYISSALIFVLALLFLIRARNHKSSKLPLPPGPRKRFIVGNLFDIPSSFPWETYMEWSRRYDSDIIHLKAAGQSMIILSSMQAAVDLLERRSAIYSDRPQLTMANELMGWDFHLGKNTSSEVRHYVADLILTAFMRYGEQWRAHRRLFQNTFQADAIKKFHSTELLSAHLLLRRILDDPENVLLHLRQMAAEIVMSAAYGIDVLPVNDPYVDLAEAATDPMTRAVVPGAFLVDLIPLLRYIPEWFPGAGFKRKAREWKTLAQKMQEVPFEETKRRIAESSAPHSFVSEALDNLDSKDGESSSQDREYWERVIKATAGTMYSAGTDTTLSALATFILAMLANPEAQKKAQMEIDSIMAGKHAGGGQGLPSFDDEANLPYVSALVREVLRWRPVAPLGFPHVLSSAEDVYRGYRIPAGSVVISNLWAIFHDEAVFPHAYEFKPERFLLDPNLAKYADAAFGFGRRICPARHLAFSTIWIAVASILATFDITKPIGDDGQVIEPTHEYSGTAINFMPLPFKCSIKPRSKEVVSLIQAL</sequence>
<dbReference type="PANTHER" id="PTHR46300">
    <property type="entry name" value="P450, PUTATIVE (EUROFUNG)-RELATED-RELATED"/>
    <property type="match status" value="1"/>
</dbReference>
<reference evidence="12" key="1">
    <citation type="submission" date="2023-03" db="EMBL/GenBank/DDBJ databases">
        <title>Massive genome expansion in bonnet fungi (Mycena s.s.) driven by repeated elements and novel gene families across ecological guilds.</title>
        <authorList>
            <consortium name="Lawrence Berkeley National Laboratory"/>
            <person name="Harder C.B."/>
            <person name="Miyauchi S."/>
            <person name="Viragh M."/>
            <person name="Kuo A."/>
            <person name="Thoen E."/>
            <person name="Andreopoulos B."/>
            <person name="Lu D."/>
            <person name="Skrede I."/>
            <person name="Drula E."/>
            <person name="Henrissat B."/>
            <person name="Morin E."/>
            <person name="Kohler A."/>
            <person name="Barry K."/>
            <person name="LaButti K."/>
            <person name="Morin E."/>
            <person name="Salamov A."/>
            <person name="Lipzen A."/>
            <person name="Mereny Z."/>
            <person name="Hegedus B."/>
            <person name="Baldrian P."/>
            <person name="Stursova M."/>
            <person name="Weitz H."/>
            <person name="Taylor A."/>
            <person name="Grigoriev I.V."/>
            <person name="Nagy L.G."/>
            <person name="Martin F."/>
            <person name="Kauserud H."/>
        </authorList>
    </citation>
    <scope>NUCLEOTIDE SEQUENCE</scope>
    <source>
        <strain evidence="12">9284</strain>
    </source>
</reference>
<dbReference type="GO" id="GO:0004497">
    <property type="term" value="F:monooxygenase activity"/>
    <property type="evidence" value="ECO:0007669"/>
    <property type="project" value="UniProtKB-KW"/>
</dbReference>
<dbReference type="CDD" id="cd11065">
    <property type="entry name" value="CYP64-like"/>
    <property type="match status" value="1"/>
</dbReference>
<proteinExistence type="inferred from homology"/>
<dbReference type="InterPro" id="IPR017972">
    <property type="entry name" value="Cyt_P450_CS"/>
</dbReference>
<feature type="signal peptide" evidence="11">
    <location>
        <begin position="1"/>
        <end position="21"/>
    </location>
</feature>
<evidence type="ECO:0000313" key="12">
    <source>
        <dbReference type="EMBL" id="KAJ7607903.1"/>
    </source>
</evidence>
<dbReference type="Gene3D" id="1.10.630.10">
    <property type="entry name" value="Cytochrome P450"/>
    <property type="match status" value="1"/>
</dbReference>
<evidence type="ECO:0000256" key="5">
    <source>
        <dbReference type="ARBA" id="ARBA00022723"/>
    </source>
</evidence>
<dbReference type="SUPFAM" id="SSF48264">
    <property type="entry name" value="Cytochrome P450"/>
    <property type="match status" value="1"/>
</dbReference>
<evidence type="ECO:0000256" key="11">
    <source>
        <dbReference type="SAM" id="SignalP"/>
    </source>
</evidence>
<comment type="caution">
    <text evidence="12">The sequence shown here is derived from an EMBL/GenBank/DDBJ whole genome shotgun (WGS) entry which is preliminary data.</text>
</comment>
<evidence type="ECO:0000256" key="1">
    <source>
        <dbReference type="ARBA" id="ARBA00001971"/>
    </source>
</evidence>
<feature type="chain" id="PRO_5042193817" evidence="11">
    <location>
        <begin position="22"/>
        <end position="537"/>
    </location>
</feature>
<keyword evidence="7 9" id="KW-0408">Iron</keyword>
<dbReference type="Proteomes" id="UP001221142">
    <property type="component" value="Unassembled WGS sequence"/>
</dbReference>
<dbReference type="Pfam" id="PF00067">
    <property type="entry name" value="p450"/>
    <property type="match status" value="1"/>
</dbReference>
<comment type="cofactor">
    <cofactor evidence="1 9">
        <name>heme</name>
        <dbReference type="ChEBI" id="CHEBI:30413"/>
    </cofactor>
</comment>
<dbReference type="GO" id="GO:0020037">
    <property type="term" value="F:heme binding"/>
    <property type="evidence" value="ECO:0007669"/>
    <property type="project" value="InterPro"/>
</dbReference>
<dbReference type="InterPro" id="IPR036396">
    <property type="entry name" value="Cyt_P450_sf"/>
</dbReference>
<dbReference type="PRINTS" id="PR00463">
    <property type="entry name" value="EP450I"/>
</dbReference>
<keyword evidence="13" id="KW-1185">Reference proteome</keyword>
<evidence type="ECO:0000256" key="10">
    <source>
        <dbReference type="RuleBase" id="RU000461"/>
    </source>
</evidence>
<feature type="binding site" description="axial binding residue" evidence="9">
    <location>
        <position position="467"/>
    </location>
    <ligand>
        <name>heme</name>
        <dbReference type="ChEBI" id="CHEBI:30413"/>
    </ligand>
    <ligandPart>
        <name>Fe</name>
        <dbReference type="ChEBI" id="CHEBI:18248"/>
    </ligandPart>
</feature>
<evidence type="ECO:0000256" key="7">
    <source>
        <dbReference type="ARBA" id="ARBA00023004"/>
    </source>
</evidence>
<evidence type="ECO:0000256" key="6">
    <source>
        <dbReference type="ARBA" id="ARBA00023002"/>
    </source>
</evidence>